<reference evidence="1" key="2">
    <citation type="submission" date="2019-01" db="UniProtKB">
        <authorList>
            <consortium name="EnsemblPlants"/>
        </authorList>
    </citation>
    <scope>IDENTIFICATION</scope>
    <source>
        <strain evidence="1">cv. Heinz 1706</strain>
    </source>
</reference>
<evidence type="ECO:0000313" key="2">
    <source>
        <dbReference type="Proteomes" id="UP000004994"/>
    </source>
</evidence>
<name>A0A3Q7HHW8_SOLLC</name>
<organism evidence="1">
    <name type="scientific">Solanum lycopersicum</name>
    <name type="common">Tomato</name>
    <name type="synonym">Lycopersicon esculentum</name>
    <dbReference type="NCBI Taxonomy" id="4081"/>
    <lineage>
        <taxon>Eukaryota</taxon>
        <taxon>Viridiplantae</taxon>
        <taxon>Streptophyta</taxon>
        <taxon>Embryophyta</taxon>
        <taxon>Tracheophyta</taxon>
        <taxon>Spermatophyta</taxon>
        <taxon>Magnoliopsida</taxon>
        <taxon>eudicotyledons</taxon>
        <taxon>Gunneridae</taxon>
        <taxon>Pentapetalae</taxon>
        <taxon>asterids</taxon>
        <taxon>lamiids</taxon>
        <taxon>Solanales</taxon>
        <taxon>Solanaceae</taxon>
        <taxon>Solanoideae</taxon>
        <taxon>Solaneae</taxon>
        <taxon>Solanum</taxon>
        <taxon>Solanum subgen. Lycopersicon</taxon>
    </lineage>
</organism>
<evidence type="ECO:0000313" key="1">
    <source>
        <dbReference type="EnsemblPlants" id="Solyc07g063737.1.1"/>
    </source>
</evidence>
<dbReference type="InParanoid" id="A0A3Q7HHW8"/>
<proteinExistence type="predicted"/>
<dbReference type="AlphaFoldDB" id="A0A3Q7HHW8"/>
<sequence length="62" mass="7328">MENFTCPSRLRLRNTKITPTDDARMQKVLSLELIAPPFHTPERYITFDPFFRMFCGYLEGSQ</sequence>
<dbReference type="EnsemblPlants" id="Solyc07g063737.1.1">
    <property type="protein sequence ID" value="Solyc07g063737.1.1"/>
    <property type="gene ID" value="Solyc07g063737.1"/>
</dbReference>
<protein>
    <submittedName>
        <fullName evidence="1">Uncharacterized protein</fullName>
    </submittedName>
</protein>
<reference evidence="1" key="1">
    <citation type="journal article" date="2012" name="Nature">
        <title>The tomato genome sequence provides insights into fleshy fruit evolution.</title>
        <authorList>
            <consortium name="Tomato Genome Consortium"/>
        </authorList>
    </citation>
    <scope>NUCLEOTIDE SEQUENCE [LARGE SCALE GENOMIC DNA]</scope>
    <source>
        <strain evidence="1">cv. Heinz 1706</strain>
    </source>
</reference>
<dbReference type="Proteomes" id="UP000004994">
    <property type="component" value="Chromosome 7"/>
</dbReference>
<dbReference type="Gramene" id="Solyc07g063737.1.1">
    <property type="protein sequence ID" value="Solyc07g063737.1.1"/>
    <property type="gene ID" value="Solyc07g063737.1"/>
</dbReference>
<keyword evidence="2" id="KW-1185">Reference proteome</keyword>
<accession>A0A3Q7HHW8</accession>